<keyword evidence="1" id="KW-1133">Transmembrane helix</keyword>
<evidence type="ECO:0000256" key="1">
    <source>
        <dbReference type="SAM" id="Phobius"/>
    </source>
</evidence>
<name>A0A813UUT5_9BILA</name>
<keyword evidence="1" id="KW-0472">Membrane</keyword>
<organism evidence="2 3">
    <name type="scientific">Brachionus calyciflorus</name>
    <dbReference type="NCBI Taxonomy" id="104777"/>
    <lineage>
        <taxon>Eukaryota</taxon>
        <taxon>Metazoa</taxon>
        <taxon>Spiralia</taxon>
        <taxon>Gnathifera</taxon>
        <taxon>Rotifera</taxon>
        <taxon>Eurotatoria</taxon>
        <taxon>Monogononta</taxon>
        <taxon>Pseudotrocha</taxon>
        <taxon>Ploima</taxon>
        <taxon>Brachionidae</taxon>
        <taxon>Brachionus</taxon>
    </lineage>
</organism>
<dbReference type="AlphaFoldDB" id="A0A813UUT5"/>
<feature type="transmembrane region" description="Helical" evidence="1">
    <location>
        <begin position="55"/>
        <end position="76"/>
    </location>
</feature>
<dbReference type="EMBL" id="CAJNOC010001060">
    <property type="protein sequence ID" value="CAF0831076.1"/>
    <property type="molecule type" value="Genomic_DNA"/>
</dbReference>
<dbReference type="Proteomes" id="UP000663879">
    <property type="component" value="Unassembled WGS sequence"/>
</dbReference>
<evidence type="ECO:0000313" key="3">
    <source>
        <dbReference type="Proteomes" id="UP000663879"/>
    </source>
</evidence>
<keyword evidence="3" id="KW-1185">Reference proteome</keyword>
<reference evidence="2" key="1">
    <citation type="submission" date="2021-02" db="EMBL/GenBank/DDBJ databases">
        <authorList>
            <person name="Nowell W R."/>
        </authorList>
    </citation>
    <scope>NUCLEOTIDE SEQUENCE</scope>
    <source>
        <strain evidence="2">Ploen Becks lab</strain>
    </source>
</reference>
<keyword evidence="1" id="KW-0812">Transmembrane</keyword>
<protein>
    <submittedName>
        <fullName evidence="2">Uncharacterized protein</fullName>
    </submittedName>
</protein>
<evidence type="ECO:0000313" key="2">
    <source>
        <dbReference type="EMBL" id="CAF0831076.1"/>
    </source>
</evidence>
<sequence>MRALNLCCFNSNVLNLFKLKKNPYDARKTLINLNQISNFKTKKYEYPNNYSKHKFLKYAGIFALGSGLFLISNYYYYDNRHKIKVYTKNDIQDRSLSLDLNEIYEKTAVVFLSNSEVREVIGMPIKIISSNELDQVRAINLRREGKEVFAFIAYDLQGSINSGTIFCKLRMDLDSEKFKTESIVCKLNKPDSQNRLHFAIKLNNK</sequence>
<gene>
    <name evidence="2" type="ORF">OXX778_LOCUS7968</name>
</gene>
<comment type="caution">
    <text evidence="2">The sequence shown here is derived from an EMBL/GenBank/DDBJ whole genome shotgun (WGS) entry which is preliminary data.</text>
</comment>
<proteinExistence type="predicted"/>
<accession>A0A813UUT5</accession>